<sequence>MRGARVPSDGPLSVPLFELPRLFHTGYSGEYVLVLLYITLADSTAWLSPSPAYSGRVAAVPAERNYYAGVAMLQKSSRIVENELLDTDTAEILIDFGSESRVIRPHSDSSRSMLFSLAGLILPPDANSLSFSYNRLEAVSAGHHSPSFLTSYLLHYASIESTQIMNLRSLSRKEGWTEASREDRHPDSEGHSAAHRVQLGA</sequence>
<feature type="region of interest" description="Disordered" evidence="1">
    <location>
        <begin position="177"/>
        <end position="201"/>
    </location>
</feature>
<organism evidence="2 3">
    <name type="scientific">Pleuronectes platessa</name>
    <name type="common">European plaice</name>
    <dbReference type="NCBI Taxonomy" id="8262"/>
    <lineage>
        <taxon>Eukaryota</taxon>
        <taxon>Metazoa</taxon>
        <taxon>Chordata</taxon>
        <taxon>Craniata</taxon>
        <taxon>Vertebrata</taxon>
        <taxon>Euteleostomi</taxon>
        <taxon>Actinopterygii</taxon>
        <taxon>Neopterygii</taxon>
        <taxon>Teleostei</taxon>
        <taxon>Neoteleostei</taxon>
        <taxon>Acanthomorphata</taxon>
        <taxon>Carangaria</taxon>
        <taxon>Pleuronectiformes</taxon>
        <taxon>Pleuronectoidei</taxon>
        <taxon>Pleuronectidae</taxon>
        <taxon>Pleuronectes</taxon>
    </lineage>
</organism>
<comment type="caution">
    <text evidence="2">The sequence shown here is derived from an EMBL/GenBank/DDBJ whole genome shotgun (WGS) entry which is preliminary data.</text>
</comment>
<evidence type="ECO:0000256" key="1">
    <source>
        <dbReference type="SAM" id="MobiDB-lite"/>
    </source>
</evidence>
<name>A0A9N7V1C0_PLEPL</name>
<evidence type="ECO:0000313" key="2">
    <source>
        <dbReference type="EMBL" id="CAB1440675.1"/>
    </source>
</evidence>
<feature type="compositionally biased region" description="Basic and acidic residues" evidence="1">
    <location>
        <begin position="177"/>
        <end position="192"/>
    </location>
</feature>
<accession>A0A9N7V1C0</accession>
<dbReference type="EMBL" id="CADEAL010002487">
    <property type="protein sequence ID" value="CAB1440675.1"/>
    <property type="molecule type" value="Genomic_DNA"/>
</dbReference>
<keyword evidence="3" id="KW-1185">Reference proteome</keyword>
<evidence type="ECO:0000313" key="3">
    <source>
        <dbReference type="Proteomes" id="UP001153269"/>
    </source>
</evidence>
<reference evidence="2" key="1">
    <citation type="submission" date="2020-03" db="EMBL/GenBank/DDBJ databases">
        <authorList>
            <person name="Weist P."/>
        </authorList>
    </citation>
    <scope>NUCLEOTIDE SEQUENCE</scope>
</reference>
<proteinExistence type="predicted"/>
<dbReference type="AlphaFoldDB" id="A0A9N7V1C0"/>
<gene>
    <name evidence="2" type="ORF">PLEPLA_LOCUS28441</name>
</gene>
<dbReference type="Proteomes" id="UP001153269">
    <property type="component" value="Unassembled WGS sequence"/>
</dbReference>
<protein>
    <submittedName>
        <fullName evidence="2">Uncharacterized protein</fullName>
    </submittedName>
</protein>